<gene>
    <name evidence="13" type="ORF">CRM22_009406</name>
</gene>
<evidence type="ECO:0000313" key="13">
    <source>
        <dbReference type="EMBL" id="TGZ58856.1"/>
    </source>
</evidence>
<accession>A0A4S2L913</accession>
<comment type="subcellular location">
    <subcellularLocation>
        <location evidence="1">Membrane</location>
        <topology evidence="1">Multi-pass membrane protein</topology>
    </subcellularLocation>
</comment>
<evidence type="ECO:0000256" key="11">
    <source>
        <dbReference type="RuleBase" id="RU000679"/>
    </source>
</evidence>
<comment type="similarity">
    <text evidence="11">Belongs to the amiloride-sensitive sodium channel (TC 1.A.6) family.</text>
</comment>
<keyword evidence="7 11" id="KW-0406">Ion transport</keyword>
<proteinExistence type="inferred from homology"/>
<keyword evidence="5 12" id="KW-1133">Transmembrane helix</keyword>
<evidence type="ECO:0000256" key="1">
    <source>
        <dbReference type="ARBA" id="ARBA00004141"/>
    </source>
</evidence>
<name>A0A4S2L913_OPIFE</name>
<dbReference type="GO" id="GO:0005886">
    <property type="term" value="C:plasma membrane"/>
    <property type="evidence" value="ECO:0007669"/>
    <property type="project" value="TreeGrafter"/>
</dbReference>
<dbReference type="STRING" id="147828.A0A4S2L913"/>
<evidence type="ECO:0000256" key="6">
    <source>
        <dbReference type="ARBA" id="ARBA00023053"/>
    </source>
</evidence>
<dbReference type="PRINTS" id="PR01078">
    <property type="entry name" value="AMINACHANNEL"/>
</dbReference>
<protein>
    <submittedName>
        <fullName evidence="13">Uncharacterized protein</fullName>
    </submittedName>
</protein>
<keyword evidence="4 11" id="KW-0812">Transmembrane</keyword>
<keyword evidence="2 11" id="KW-0813">Transport</keyword>
<evidence type="ECO:0000256" key="10">
    <source>
        <dbReference type="ARBA" id="ARBA00023303"/>
    </source>
</evidence>
<dbReference type="Gene3D" id="1.10.287.770">
    <property type="entry name" value="YojJ-like"/>
    <property type="match status" value="1"/>
</dbReference>
<reference evidence="13 14" key="1">
    <citation type="journal article" date="2019" name="BMC Genomics">
        <title>New insights from Opisthorchis felineus genome: update on genomics of the epidemiologically important liver flukes.</title>
        <authorList>
            <person name="Ershov N.I."/>
            <person name="Mordvinov V.A."/>
            <person name="Prokhortchouk E.B."/>
            <person name="Pakharukova M.Y."/>
            <person name="Gunbin K.V."/>
            <person name="Ustyantsev K."/>
            <person name="Genaev M.A."/>
            <person name="Blinov A.G."/>
            <person name="Mazur A."/>
            <person name="Boulygina E."/>
            <person name="Tsygankova S."/>
            <person name="Khrameeva E."/>
            <person name="Chekanov N."/>
            <person name="Fan G."/>
            <person name="Xiao A."/>
            <person name="Zhang H."/>
            <person name="Xu X."/>
            <person name="Yang H."/>
            <person name="Solovyev V."/>
            <person name="Lee S.M."/>
            <person name="Liu X."/>
            <person name="Afonnikov D.A."/>
            <person name="Skryabin K.G."/>
        </authorList>
    </citation>
    <scope>NUCLEOTIDE SEQUENCE [LARGE SCALE GENOMIC DNA]</scope>
    <source>
        <strain evidence="13">AK-0245</strain>
        <tissue evidence="13">Whole organism</tissue>
    </source>
</reference>
<evidence type="ECO:0000256" key="3">
    <source>
        <dbReference type="ARBA" id="ARBA00022461"/>
    </source>
</evidence>
<evidence type="ECO:0000256" key="12">
    <source>
        <dbReference type="SAM" id="Phobius"/>
    </source>
</evidence>
<evidence type="ECO:0000256" key="8">
    <source>
        <dbReference type="ARBA" id="ARBA00023136"/>
    </source>
</evidence>
<dbReference type="OrthoDB" id="6021021at2759"/>
<keyword evidence="14" id="KW-1185">Reference proteome</keyword>
<dbReference type="EMBL" id="SJOL01009100">
    <property type="protein sequence ID" value="TGZ58856.1"/>
    <property type="molecule type" value="Genomic_DNA"/>
</dbReference>
<keyword evidence="9 11" id="KW-0739">Sodium transport</keyword>
<dbReference type="PANTHER" id="PTHR11690">
    <property type="entry name" value="AMILORIDE-SENSITIVE SODIUM CHANNEL-RELATED"/>
    <property type="match status" value="1"/>
</dbReference>
<dbReference type="AlphaFoldDB" id="A0A4S2L913"/>
<keyword evidence="10 11" id="KW-0407">Ion channel</keyword>
<organism evidence="13 14">
    <name type="scientific">Opisthorchis felineus</name>
    <dbReference type="NCBI Taxonomy" id="147828"/>
    <lineage>
        <taxon>Eukaryota</taxon>
        <taxon>Metazoa</taxon>
        <taxon>Spiralia</taxon>
        <taxon>Lophotrochozoa</taxon>
        <taxon>Platyhelminthes</taxon>
        <taxon>Trematoda</taxon>
        <taxon>Digenea</taxon>
        <taxon>Opisthorchiida</taxon>
        <taxon>Opisthorchiata</taxon>
        <taxon>Opisthorchiidae</taxon>
        <taxon>Opisthorchis</taxon>
    </lineage>
</organism>
<feature type="transmembrane region" description="Helical" evidence="12">
    <location>
        <begin position="94"/>
        <end position="115"/>
    </location>
</feature>
<evidence type="ECO:0000256" key="7">
    <source>
        <dbReference type="ARBA" id="ARBA00023065"/>
    </source>
</evidence>
<evidence type="ECO:0000256" key="5">
    <source>
        <dbReference type="ARBA" id="ARBA00022989"/>
    </source>
</evidence>
<evidence type="ECO:0000313" key="14">
    <source>
        <dbReference type="Proteomes" id="UP000308267"/>
    </source>
</evidence>
<comment type="caution">
    <text evidence="13">The sequence shown here is derived from an EMBL/GenBank/DDBJ whole genome shotgun (WGS) entry which is preliminary data.</text>
</comment>
<evidence type="ECO:0000256" key="4">
    <source>
        <dbReference type="ARBA" id="ARBA00022692"/>
    </source>
</evidence>
<dbReference type="InterPro" id="IPR001873">
    <property type="entry name" value="ENaC"/>
</dbReference>
<sequence length="676" mass="77603">MTPSRIANPRCSLQLFCIDLRCTKQSNTDSDLSTVFHCSLPVISNQHMPPKSNHARLDTSRRRIFHVNARRLLEHSTVHGLSHVSSASSHVGRITWFVLFVAGITGFCINLSLIVSRYVSRPVLTSIFNDHDDFVWPDITICNPSAPYVVHLYDRHEKWLRLRDWAKNVAQYIPSELFAAIDEADKVEIKTQALMHSTMSPSDFGVGIPNETVNFVAADTGHYGIVLTVELDGNLTYLSAPMEQYFRTHILQKRYNIPCYTLQIEQGMPEDERKRVRKVALGLKFNIESHMIINTSYVSPTLDFIISRPGHMPHDEPIELLPGYMHYIGLNFQRFKREPSKRPCRNNVFDVEVFDANLATKYPVHGSATLCHRILSQNLYIKYCGCYSPFLPYPVIPSHPDFDDSPVLCFNMSRFKIEQLNQNAKCMFNLLEKYRDPVTYMNIPEARECEYLGSVPPCEDIEHQLIQTRRTPLWELWSEKYNDARLSFLKAAFQLVFEVDIVQNRLGKSFHINNDSEPALRYLRENFALITIERKVEKGELIREDLEYPLAELLSDIGGLMGLWIGISVIGLFEVLELLGLMSVTVVEWLTAHLRSKLPIRQNRNTADGRYSINSHCVQWACRDETEPKRPSTELNTIKLAETGVIMLVRWMMILTSGPWIQSAGGCRRKQHGSDI</sequence>
<evidence type="ECO:0000256" key="9">
    <source>
        <dbReference type="ARBA" id="ARBA00023201"/>
    </source>
</evidence>
<dbReference type="Pfam" id="PF00858">
    <property type="entry name" value="ASC"/>
    <property type="match status" value="1"/>
</dbReference>
<keyword evidence="8 12" id="KW-0472">Membrane</keyword>
<evidence type="ECO:0000256" key="2">
    <source>
        <dbReference type="ARBA" id="ARBA00022448"/>
    </source>
</evidence>
<dbReference type="GO" id="GO:0015280">
    <property type="term" value="F:ligand-gated sodium channel activity"/>
    <property type="evidence" value="ECO:0007669"/>
    <property type="project" value="TreeGrafter"/>
</dbReference>
<dbReference type="Proteomes" id="UP000308267">
    <property type="component" value="Unassembled WGS sequence"/>
</dbReference>
<keyword evidence="6" id="KW-0915">Sodium</keyword>
<keyword evidence="3 11" id="KW-0894">Sodium channel</keyword>